<proteinExistence type="predicted"/>
<accession>A0ABW2EZH2</accession>
<comment type="caution">
    <text evidence="1">The sequence shown here is derived from an EMBL/GenBank/DDBJ whole genome shotgun (WGS) entry which is preliminary data.</text>
</comment>
<reference evidence="2" key="1">
    <citation type="journal article" date="2019" name="Int. J. Syst. Evol. Microbiol.">
        <title>The Global Catalogue of Microorganisms (GCM) 10K type strain sequencing project: providing services to taxonomists for standard genome sequencing and annotation.</title>
        <authorList>
            <consortium name="The Broad Institute Genomics Platform"/>
            <consortium name="The Broad Institute Genome Sequencing Center for Infectious Disease"/>
            <person name="Wu L."/>
            <person name="Ma J."/>
        </authorList>
    </citation>
    <scope>NUCLEOTIDE SEQUENCE [LARGE SCALE GENOMIC DNA]</scope>
    <source>
        <strain evidence="2">CGMCC 1.13666</strain>
    </source>
</reference>
<evidence type="ECO:0000313" key="1">
    <source>
        <dbReference type="EMBL" id="MFC7090128.1"/>
    </source>
</evidence>
<keyword evidence="2" id="KW-1185">Reference proteome</keyword>
<evidence type="ECO:0000313" key="2">
    <source>
        <dbReference type="Proteomes" id="UP001596411"/>
    </source>
</evidence>
<dbReference type="Gene3D" id="3.30.460.10">
    <property type="entry name" value="Beta Polymerase, domain 2"/>
    <property type="match status" value="1"/>
</dbReference>
<dbReference type="InterPro" id="IPR007344">
    <property type="entry name" value="GrpB/CoaE"/>
</dbReference>
<dbReference type="Pfam" id="PF04229">
    <property type="entry name" value="GrpB"/>
    <property type="match status" value="1"/>
</dbReference>
<organism evidence="1 2">
    <name type="scientific">Halomonas salifodinae</name>
    <dbReference type="NCBI Taxonomy" id="438745"/>
    <lineage>
        <taxon>Bacteria</taxon>
        <taxon>Pseudomonadati</taxon>
        <taxon>Pseudomonadota</taxon>
        <taxon>Gammaproteobacteria</taxon>
        <taxon>Oceanospirillales</taxon>
        <taxon>Halomonadaceae</taxon>
        <taxon>Halomonas</taxon>
    </lineage>
</organism>
<dbReference type="InterPro" id="IPR043519">
    <property type="entry name" value="NT_sf"/>
</dbReference>
<dbReference type="Proteomes" id="UP001596411">
    <property type="component" value="Unassembled WGS sequence"/>
</dbReference>
<dbReference type="EMBL" id="JBHSZP010000019">
    <property type="protein sequence ID" value="MFC7090128.1"/>
    <property type="molecule type" value="Genomic_DNA"/>
</dbReference>
<dbReference type="RefSeq" id="WP_346063969.1">
    <property type="nucleotide sequence ID" value="NZ_BAAADR010000023.1"/>
</dbReference>
<dbReference type="PANTHER" id="PTHR34822">
    <property type="entry name" value="GRPB DOMAIN PROTEIN (AFU_ORTHOLOGUE AFUA_1G01530)"/>
    <property type="match status" value="1"/>
</dbReference>
<dbReference type="SUPFAM" id="SSF81301">
    <property type="entry name" value="Nucleotidyltransferase"/>
    <property type="match status" value="1"/>
</dbReference>
<protein>
    <submittedName>
        <fullName evidence="1">GrpB family protein</fullName>
    </submittedName>
</protein>
<sequence>MNMHEIEVVPYDASWPRQFEAARWLIDAAIVGLKARAHHIGSTAVAGLQAKPIIDILLEVETVAELDGYQRNFEAIGYECLGEFGMPGRRYYRKGGDERTHQIHAFDAGSPDVMRHIAFRDYLRAHPDVARQYGQLKQRVAMTCRHDISLYSVGKAEFVRTHERYALAWWQERSAGQ</sequence>
<gene>
    <name evidence="1" type="ORF">ACFQH5_11285</name>
</gene>
<name>A0ABW2EZH2_9GAMM</name>
<dbReference type="PANTHER" id="PTHR34822:SF1">
    <property type="entry name" value="GRPB FAMILY PROTEIN"/>
    <property type="match status" value="1"/>
</dbReference>